<dbReference type="SUPFAM" id="SSF54001">
    <property type="entry name" value="Cysteine proteinases"/>
    <property type="match status" value="1"/>
</dbReference>
<evidence type="ECO:0000313" key="5">
    <source>
        <dbReference type="EMBL" id="CRZ06691.1"/>
    </source>
</evidence>
<keyword evidence="3" id="KW-0862">Zinc</keyword>
<evidence type="ECO:0000256" key="3">
    <source>
        <dbReference type="ARBA" id="ARBA00022833"/>
    </source>
</evidence>
<dbReference type="PANTHER" id="PTHR12143:SF19">
    <property type="entry name" value="PEPTIDE-N(4)-(N-ACETYL-BETA-GLUCOSAMINYL)ASPARAGINE AMIDASE"/>
    <property type="match status" value="1"/>
</dbReference>
<proteinExistence type="inferred from homology"/>
<dbReference type="Pfam" id="PF01841">
    <property type="entry name" value="Transglut_core"/>
    <property type="match status" value="1"/>
</dbReference>
<comment type="similarity">
    <text evidence="1">Belongs to the transglutaminase-like superfamily. PNGase family.</text>
</comment>
<dbReference type="PANTHER" id="PTHR12143">
    <property type="entry name" value="PEPTIDE N-GLYCANASE PNGASE -RELATED"/>
    <property type="match status" value="1"/>
</dbReference>
<keyword evidence="2" id="KW-0479">Metal-binding</keyword>
<dbReference type="GO" id="GO:0000224">
    <property type="term" value="F:peptide-N4-(N-acetyl-beta-glucosaminyl)asparagine amidase activity"/>
    <property type="evidence" value="ECO:0007669"/>
    <property type="project" value="TreeGrafter"/>
</dbReference>
<dbReference type="Gene3D" id="6.10.130.10">
    <property type="entry name" value="Ubiquitin-protein ligase E3A, N-terminal zinc-binding domain (AZUL)"/>
    <property type="match status" value="1"/>
</dbReference>
<reference evidence="5" key="1">
    <citation type="submission" date="2015-04" db="EMBL/GenBank/DDBJ databases">
        <title>The genome sequence of the plant pathogenic Rhizarian Plasmodiophora brassicae reveals insights in its biotrophic life cycle and the origin of chitin synthesis.</title>
        <authorList>
            <person name="Schwelm A."/>
            <person name="Fogelqvist J."/>
            <person name="Knaust A."/>
            <person name="Julke S."/>
            <person name="Lilja T."/>
            <person name="Dhandapani V."/>
            <person name="Bonilla-Rosso G."/>
            <person name="Karlsson M."/>
            <person name="Shevchenko A."/>
            <person name="Choi S.R."/>
            <person name="Kim H.G."/>
            <person name="Park J.Y."/>
            <person name="Lim Y.P."/>
            <person name="Ludwig-Muller J."/>
            <person name="Dixelius C."/>
        </authorList>
    </citation>
    <scope>NUCLEOTIDE SEQUENCE</scope>
    <source>
        <tissue evidence="5">Potato root galls</tissue>
    </source>
</reference>
<evidence type="ECO:0000256" key="2">
    <source>
        <dbReference type="ARBA" id="ARBA00022723"/>
    </source>
</evidence>
<dbReference type="EMBL" id="HACM01006249">
    <property type="protein sequence ID" value="CRZ06691.1"/>
    <property type="molecule type" value="Transcribed_RNA"/>
</dbReference>
<dbReference type="Gene3D" id="3.10.620.30">
    <property type="match status" value="1"/>
</dbReference>
<evidence type="ECO:0000259" key="4">
    <source>
        <dbReference type="SMART" id="SM00460"/>
    </source>
</evidence>
<evidence type="ECO:0000256" key="1">
    <source>
        <dbReference type="ARBA" id="ARBA00009390"/>
    </source>
</evidence>
<dbReference type="InterPro" id="IPR050883">
    <property type="entry name" value="PNGase"/>
</dbReference>
<dbReference type="Gene3D" id="2.20.25.10">
    <property type="match status" value="1"/>
</dbReference>
<dbReference type="GO" id="GO:0046872">
    <property type="term" value="F:metal ion binding"/>
    <property type="evidence" value="ECO:0007669"/>
    <property type="project" value="UniProtKB-KW"/>
</dbReference>
<organism evidence="5">
    <name type="scientific">Spongospora subterranea</name>
    <dbReference type="NCBI Taxonomy" id="70186"/>
    <lineage>
        <taxon>Eukaryota</taxon>
        <taxon>Sar</taxon>
        <taxon>Rhizaria</taxon>
        <taxon>Endomyxa</taxon>
        <taxon>Phytomyxea</taxon>
        <taxon>Plasmodiophorida</taxon>
        <taxon>Plasmodiophoridae</taxon>
        <taxon>Spongospora</taxon>
    </lineage>
</organism>
<dbReference type="InterPro" id="IPR002931">
    <property type="entry name" value="Transglutaminase-like"/>
</dbReference>
<dbReference type="InterPro" id="IPR042556">
    <property type="entry name" value="AZUL_sf"/>
</dbReference>
<dbReference type="GO" id="GO:0006516">
    <property type="term" value="P:glycoprotein catabolic process"/>
    <property type="evidence" value="ECO:0007669"/>
    <property type="project" value="TreeGrafter"/>
</dbReference>
<dbReference type="SMART" id="SM00460">
    <property type="entry name" value="TGc"/>
    <property type="match status" value="1"/>
</dbReference>
<sequence length="495" mass="56680">MALSSLDVNRTCSRVYLSDVQATQSGGILDRDAICIVCLNVCKRGQNIPRRQSLEPFACQCGTSCSFSSRIDSRSEVLDLNSQRLFLGTLKSNYETQTVILHEVTKPEFANRIRTYQLRTSEFENETNLKFAQRLIPHELLLQRGKERGSDALPEEDELVFQLLYWFKHELFQWVNRLQCPNCLKESTEIAVDRPQAEEAMFLASTVELHRCTTCNIVQRFPRYNNPAKILREKRGRCGEWALGFTLCCRAVGLAARLVVDWTDHVWTEVYSVASQRWVHCDSCENRYDAPLLYEAGWGKKLTYCIAFCSKEVRDVTRRYTTQYASDVLPRRSLCSEEWLERLLSEFNAGINMTEADRQIVKISWEQESAFLLGDFTKEKVGDLPGRESGSLAWRRARGEVGSTSDQAQTQTAAMQPIAPTVSAEVQSMIVQYYQQMSKGCQNPLCNNIDFCCTPSESKIKDLPHPERLRHCLMAARQHKKAMLCRYFQCGSKPS</sequence>
<feature type="domain" description="Transglutaminase-like" evidence="4">
    <location>
        <begin position="230"/>
        <end position="285"/>
    </location>
</feature>
<name>A0A0H5QYF4_9EUKA</name>
<protein>
    <recommendedName>
        <fullName evidence="4">Transglutaminase-like domain-containing protein</fullName>
    </recommendedName>
</protein>
<accession>A0A0H5QYF4</accession>
<dbReference type="AlphaFoldDB" id="A0A0H5QYF4"/>
<dbReference type="InterPro" id="IPR038765">
    <property type="entry name" value="Papain-like_cys_pep_sf"/>
</dbReference>
<dbReference type="GO" id="GO:0005634">
    <property type="term" value="C:nucleus"/>
    <property type="evidence" value="ECO:0007669"/>
    <property type="project" value="TreeGrafter"/>
</dbReference>
<dbReference type="GO" id="GO:0005829">
    <property type="term" value="C:cytosol"/>
    <property type="evidence" value="ECO:0007669"/>
    <property type="project" value="TreeGrafter"/>
</dbReference>